<accession>A0A212FHX9</accession>
<protein>
    <submittedName>
        <fullName evidence="2">Uncharacterized protein</fullName>
    </submittedName>
</protein>
<keyword evidence="3" id="KW-1185">Reference proteome</keyword>
<dbReference type="AlphaFoldDB" id="A0A212FHX9"/>
<evidence type="ECO:0000256" key="1">
    <source>
        <dbReference type="SAM" id="MobiDB-lite"/>
    </source>
</evidence>
<proteinExistence type="predicted"/>
<evidence type="ECO:0000313" key="3">
    <source>
        <dbReference type="Proteomes" id="UP000007151"/>
    </source>
</evidence>
<dbReference type="Proteomes" id="UP000007151">
    <property type="component" value="Unassembled WGS sequence"/>
</dbReference>
<evidence type="ECO:0000313" key="2">
    <source>
        <dbReference type="EMBL" id="OWR53334.1"/>
    </source>
</evidence>
<name>A0A212FHX9_DANPL</name>
<dbReference type="InParanoid" id="A0A212FHX9"/>
<dbReference type="EMBL" id="AGBW02008450">
    <property type="protein sequence ID" value="OWR53334.1"/>
    <property type="molecule type" value="Genomic_DNA"/>
</dbReference>
<organism evidence="2 3">
    <name type="scientific">Danaus plexippus plexippus</name>
    <dbReference type="NCBI Taxonomy" id="278856"/>
    <lineage>
        <taxon>Eukaryota</taxon>
        <taxon>Metazoa</taxon>
        <taxon>Ecdysozoa</taxon>
        <taxon>Arthropoda</taxon>
        <taxon>Hexapoda</taxon>
        <taxon>Insecta</taxon>
        <taxon>Pterygota</taxon>
        <taxon>Neoptera</taxon>
        <taxon>Endopterygota</taxon>
        <taxon>Lepidoptera</taxon>
        <taxon>Glossata</taxon>
        <taxon>Ditrysia</taxon>
        <taxon>Papilionoidea</taxon>
        <taxon>Nymphalidae</taxon>
        <taxon>Danainae</taxon>
        <taxon>Danaini</taxon>
        <taxon>Danaina</taxon>
        <taxon>Danaus</taxon>
        <taxon>Danaus</taxon>
    </lineage>
</organism>
<reference evidence="2 3" key="1">
    <citation type="journal article" date="2011" name="Cell">
        <title>The monarch butterfly genome yields insights into long-distance migration.</title>
        <authorList>
            <person name="Zhan S."/>
            <person name="Merlin C."/>
            <person name="Boore J.L."/>
            <person name="Reppert S.M."/>
        </authorList>
    </citation>
    <scope>NUCLEOTIDE SEQUENCE [LARGE SCALE GENOMIC DNA]</scope>
    <source>
        <strain evidence="2">F-2</strain>
    </source>
</reference>
<gene>
    <name evidence="2" type="ORF">KGM_207715</name>
</gene>
<dbReference type="KEGG" id="dpl:KGM_207715"/>
<comment type="caution">
    <text evidence="2">The sequence shown here is derived from an EMBL/GenBank/DDBJ whole genome shotgun (WGS) entry which is preliminary data.</text>
</comment>
<feature type="region of interest" description="Disordered" evidence="1">
    <location>
        <begin position="28"/>
        <end position="51"/>
    </location>
</feature>
<sequence length="111" mass="12714">MSETVIKNCTGSYMTMTSELNIKSELGDSCRNDQSNDKNDNDKCGVKEEDDGKMVNQRENRLTTIIDQLRCQSKLKVKQDLRQSLIFNLLFSAICIKIAKDIVINVEPYIY</sequence>